<dbReference type="InterPro" id="IPR003313">
    <property type="entry name" value="AraC-bd"/>
</dbReference>
<dbReference type="PANTHER" id="PTHR43280">
    <property type="entry name" value="ARAC-FAMILY TRANSCRIPTIONAL REGULATOR"/>
    <property type="match status" value="1"/>
</dbReference>
<organism evidence="5 6">
    <name type="scientific">Paenibacillus contaminans</name>
    <dbReference type="NCBI Taxonomy" id="450362"/>
    <lineage>
        <taxon>Bacteria</taxon>
        <taxon>Bacillati</taxon>
        <taxon>Bacillota</taxon>
        <taxon>Bacilli</taxon>
        <taxon>Bacillales</taxon>
        <taxon>Paenibacillaceae</taxon>
        <taxon>Paenibacillus</taxon>
    </lineage>
</organism>
<dbReference type="Pfam" id="PF12833">
    <property type="entry name" value="HTH_18"/>
    <property type="match status" value="1"/>
</dbReference>
<dbReference type="InterPro" id="IPR018060">
    <property type="entry name" value="HTH_AraC"/>
</dbReference>
<dbReference type="InterPro" id="IPR014710">
    <property type="entry name" value="RmlC-like_jellyroll"/>
</dbReference>
<gene>
    <name evidence="5" type="ORF">DQG23_15450</name>
</gene>
<evidence type="ECO:0000313" key="6">
    <source>
        <dbReference type="Proteomes" id="UP000250369"/>
    </source>
</evidence>
<keyword evidence="3" id="KW-0804">Transcription</keyword>
<dbReference type="Pfam" id="PF02311">
    <property type="entry name" value="AraC_binding"/>
    <property type="match status" value="1"/>
</dbReference>
<dbReference type="EMBL" id="QMFB01000008">
    <property type="protein sequence ID" value="RAV20363.1"/>
    <property type="molecule type" value="Genomic_DNA"/>
</dbReference>
<dbReference type="SMART" id="SM00342">
    <property type="entry name" value="HTH_ARAC"/>
    <property type="match status" value="1"/>
</dbReference>
<dbReference type="PROSITE" id="PS00041">
    <property type="entry name" value="HTH_ARAC_FAMILY_1"/>
    <property type="match status" value="1"/>
</dbReference>
<keyword evidence="6" id="KW-1185">Reference proteome</keyword>
<dbReference type="Gene3D" id="1.10.10.60">
    <property type="entry name" value="Homeodomain-like"/>
    <property type="match status" value="2"/>
</dbReference>
<dbReference type="InterPro" id="IPR037923">
    <property type="entry name" value="HTH-like"/>
</dbReference>
<dbReference type="InterPro" id="IPR009057">
    <property type="entry name" value="Homeodomain-like_sf"/>
</dbReference>
<evidence type="ECO:0000259" key="4">
    <source>
        <dbReference type="PROSITE" id="PS01124"/>
    </source>
</evidence>
<evidence type="ECO:0000256" key="3">
    <source>
        <dbReference type="ARBA" id="ARBA00023163"/>
    </source>
</evidence>
<keyword evidence="1" id="KW-0805">Transcription regulation</keyword>
<dbReference type="InterPro" id="IPR018062">
    <property type="entry name" value="HTH_AraC-typ_CS"/>
</dbReference>
<dbReference type="Gene3D" id="2.60.120.10">
    <property type="entry name" value="Jelly Rolls"/>
    <property type="match status" value="1"/>
</dbReference>
<dbReference type="PRINTS" id="PR00032">
    <property type="entry name" value="HTHARAC"/>
</dbReference>
<dbReference type="PROSITE" id="PS01124">
    <property type="entry name" value="HTH_ARAC_FAMILY_2"/>
    <property type="match status" value="1"/>
</dbReference>
<dbReference type="SUPFAM" id="SSF51215">
    <property type="entry name" value="Regulatory protein AraC"/>
    <property type="match status" value="1"/>
</dbReference>
<evidence type="ECO:0000256" key="1">
    <source>
        <dbReference type="ARBA" id="ARBA00023015"/>
    </source>
</evidence>
<dbReference type="InterPro" id="IPR020449">
    <property type="entry name" value="Tscrpt_reg_AraC-type_HTH"/>
</dbReference>
<dbReference type="GO" id="GO:0003700">
    <property type="term" value="F:DNA-binding transcription factor activity"/>
    <property type="evidence" value="ECO:0007669"/>
    <property type="project" value="InterPro"/>
</dbReference>
<name>A0A329MNS1_9BACL</name>
<sequence>MGGQVVTIYPEYQDLLTALDIKKDQLPFYIGIHTIEKTALHHHDFVELSYIFEGSGFETINGRSYALRPGTVSFLQTHHMHRIECEPGKTLRKFCCMFDINMLIGSPFDHEWYRPLFRSGSELQPIFMLSEADARRMSAICEDLLTEYESEARLGRNSLLCAKLVEALLLFVRNGIAEREQDASVRSGTEPNAAIWPILQHVHTHYTGKLTLDDLSKKFRLSVPHISRSFKEHIGKSFLDYVHELRVESAASLLISTDMSITDVAVEAGFESFRTFSRVFRESKGMTPSEYRTAAKNRAAAVHS</sequence>
<evidence type="ECO:0000256" key="2">
    <source>
        <dbReference type="ARBA" id="ARBA00023125"/>
    </source>
</evidence>
<dbReference type="AlphaFoldDB" id="A0A329MNS1"/>
<evidence type="ECO:0000313" key="5">
    <source>
        <dbReference type="EMBL" id="RAV20363.1"/>
    </source>
</evidence>
<accession>A0A329MNS1</accession>
<feature type="domain" description="HTH araC/xylS-type" evidence="4">
    <location>
        <begin position="196"/>
        <end position="294"/>
    </location>
</feature>
<dbReference type="Proteomes" id="UP000250369">
    <property type="component" value="Unassembled WGS sequence"/>
</dbReference>
<keyword evidence="2" id="KW-0238">DNA-binding</keyword>
<proteinExistence type="predicted"/>
<comment type="caution">
    <text evidence="5">The sequence shown here is derived from an EMBL/GenBank/DDBJ whole genome shotgun (WGS) entry which is preliminary data.</text>
</comment>
<protein>
    <recommendedName>
        <fullName evidence="4">HTH araC/xylS-type domain-containing protein</fullName>
    </recommendedName>
</protein>
<dbReference type="GO" id="GO:0043565">
    <property type="term" value="F:sequence-specific DNA binding"/>
    <property type="evidence" value="ECO:0007669"/>
    <property type="project" value="InterPro"/>
</dbReference>
<dbReference type="SUPFAM" id="SSF46689">
    <property type="entry name" value="Homeodomain-like"/>
    <property type="match status" value="2"/>
</dbReference>
<dbReference type="PANTHER" id="PTHR43280:SF34">
    <property type="entry name" value="ARAC-FAMILY TRANSCRIPTIONAL REGULATOR"/>
    <property type="match status" value="1"/>
</dbReference>
<reference evidence="5 6" key="1">
    <citation type="journal article" date="2009" name="Int. J. Syst. Evol. Microbiol.">
        <title>Paenibacillus contaminans sp. nov., isolated from a contaminated laboratory plate.</title>
        <authorList>
            <person name="Chou J.H."/>
            <person name="Lee J.H."/>
            <person name="Lin M.C."/>
            <person name="Chang P.S."/>
            <person name="Arun A.B."/>
            <person name="Young C.C."/>
            <person name="Chen W.M."/>
        </authorList>
    </citation>
    <scope>NUCLEOTIDE SEQUENCE [LARGE SCALE GENOMIC DNA]</scope>
    <source>
        <strain evidence="5 6">CKOBP-6</strain>
    </source>
</reference>